<feature type="transmembrane region" description="Helical" evidence="2">
    <location>
        <begin position="6"/>
        <end position="23"/>
    </location>
</feature>
<reference evidence="3 5" key="2">
    <citation type="journal article" date="2016" name="Genome Announc.">
        <title>Genome Sequence of Nitrosomonas communis Strain Nm2, a Mesophilic Ammonia-Oxidizing Bacterium Isolated from Mediterranean Soil.</title>
        <authorList>
            <person name="Kozlowski J.A."/>
            <person name="Kits K.D."/>
            <person name="Stein L.Y."/>
        </authorList>
    </citation>
    <scope>NUCLEOTIDE SEQUENCE [LARGE SCALE GENOMIC DNA]</scope>
    <source>
        <strain evidence="3 5">Nm2</strain>
    </source>
</reference>
<dbReference type="EMBL" id="VNHT01000010">
    <property type="protein sequence ID" value="TYP91272.1"/>
    <property type="molecule type" value="Genomic_DNA"/>
</dbReference>
<keyword evidence="5" id="KW-1185">Reference proteome</keyword>
<feature type="transmembrane region" description="Helical" evidence="2">
    <location>
        <begin position="30"/>
        <end position="51"/>
    </location>
</feature>
<evidence type="ECO:0000313" key="5">
    <source>
        <dbReference type="Proteomes" id="UP000034156"/>
    </source>
</evidence>
<comment type="subcellular location">
    <subcellularLocation>
        <location evidence="2">Cell membrane</location>
        <topology evidence="2">Multi-pass membrane protein</topology>
    </subcellularLocation>
</comment>
<keyword evidence="2" id="KW-0520">NAD</keyword>
<dbReference type="Proteomes" id="UP000034156">
    <property type="component" value="Chromosome"/>
</dbReference>
<gene>
    <name evidence="3" type="ORF">AAW31_16995</name>
    <name evidence="4" type="ORF">BCL69_101043</name>
</gene>
<dbReference type="Pfam" id="PF00499">
    <property type="entry name" value="Oxidored_q3"/>
    <property type="match status" value="1"/>
</dbReference>
<evidence type="ECO:0000256" key="1">
    <source>
        <dbReference type="ARBA" id="ARBA00005698"/>
    </source>
</evidence>
<dbReference type="InterPro" id="IPR042106">
    <property type="entry name" value="Nuo/plastoQ_OxRdtase_6_NuoJ"/>
</dbReference>
<proteinExistence type="inferred from homology"/>
<organism evidence="3 5">
    <name type="scientific">Nitrosomonas communis</name>
    <dbReference type="NCBI Taxonomy" id="44574"/>
    <lineage>
        <taxon>Bacteria</taxon>
        <taxon>Pseudomonadati</taxon>
        <taxon>Pseudomonadota</taxon>
        <taxon>Betaproteobacteria</taxon>
        <taxon>Nitrosomonadales</taxon>
        <taxon>Nitrosomonadaceae</taxon>
        <taxon>Nitrosomonas</taxon>
    </lineage>
</organism>
<comment type="function">
    <text evidence="2">NDH-1 shuttles electrons from NADH, via FMN and iron-sulfur (Fe-S) centers, to quinones in the respiratory chain. Couples the redox reaction to proton translocation (for every two electrons transferred, four hydrogen ions are translocated across the cytoplasmic membrane), and thus conserves the redox energy in a proton gradient.</text>
</comment>
<dbReference type="GO" id="GO:0048038">
    <property type="term" value="F:quinone binding"/>
    <property type="evidence" value="ECO:0007669"/>
    <property type="project" value="UniProtKB-UniRule"/>
</dbReference>
<dbReference type="InterPro" id="IPR001457">
    <property type="entry name" value="NADH_UbQ/plastoQ_OxRdtase_su6"/>
</dbReference>
<keyword evidence="2" id="KW-1003">Cell membrane</keyword>
<feature type="transmembrane region" description="Helical" evidence="2">
    <location>
        <begin position="136"/>
        <end position="157"/>
    </location>
</feature>
<keyword evidence="2" id="KW-0472">Membrane</keyword>
<feature type="transmembrane region" description="Helical" evidence="2">
    <location>
        <begin position="89"/>
        <end position="109"/>
    </location>
</feature>
<protein>
    <recommendedName>
        <fullName evidence="2">NADH-quinone oxidoreductase subunit J</fullName>
        <ecNumber evidence="2">7.1.1.-</ecNumber>
    </recommendedName>
</protein>
<comment type="catalytic activity">
    <reaction evidence="2">
        <text>a quinone + NADH + 5 H(+)(in) = a quinol + NAD(+) + 4 H(+)(out)</text>
        <dbReference type="Rhea" id="RHEA:57888"/>
        <dbReference type="ChEBI" id="CHEBI:15378"/>
        <dbReference type="ChEBI" id="CHEBI:24646"/>
        <dbReference type="ChEBI" id="CHEBI:57540"/>
        <dbReference type="ChEBI" id="CHEBI:57945"/>
        <dbReference type="ChEBI" id="CHEBI:132124"/>
    </reaction>
</comment>
<feature type="transmembrane region" description="Helical" evidence="2">
    <location>
        <begin position="57"/>
        <end position="77"/>
    </location>
</feature>
<dbReference type="EMBL" id="CP011451">
    <property type="protein sequence ID" value="AKH39131.1"/>
    <property type="molecule type" value="Genomic_DNA"/>
</dbReference>
<dbReference type="PANTHER" id="PTHR33269:SF17">
    <property type="entry name" value="NADH-UBIQUINONE OXIDOREDUCTASE CHAIN 6"/>
    <property type="match status" value="1"/>
</dbReference>
<sequence length="163" mass="17634">MYEFIFYLSSVIAVIAAGTILVVRHPVYAALYLIVSLLALALLFFLLGAPLLAAFQVMLYAGAILVLFLFMMMVMNLRTERNLPLLLPASWGGVALLALLLWLVILLLLSRSSLDMAVNIMVIGPTAVGNALFGPYLVVVEAAAILLLAALVAALYLSRRGKR</sequence>
<reference evidence="5" key="1">
    <citation type="submission" date="2015-05" db="EMBL/GenBank/DDBJ databases">
        <title>Draft genome of Nitrosomonas communis strain Nm2.</title>
        <authorList>
            <person name="Kozlowski J.A."/>
            <person name="Kits K.D."/>
            <person name="Stein L.Y."/>
        </authorList>
    </citation>
    <scope>NUCLEOTIDE SEQUENCE [LARGE SCALE GENOMIC DNA]</scope>
    <source>
        <strain evidence="5">Nm2</strain>
    </source>
</reference>
<evidence type="ECO:0000313" key="6">
    <source>
        <dbReference type="Proteomes" id="UP000324176"/>
    </source>
</evidence>
<dbReference type="KEGG" id="nco:AAW31_16995"/>
<comment type="similarity">
    <text evidence="1 2">Belongs to the complex I subunit 6 family.</text>
</comment>
<dbReference type="AlphaFoldDB" id="A0A0F7KHY6"/>
<dbReference type="PATRIC" id="fig|44574.3.peg.4095"/>
<dbReference type="RefSeq" id="WP_046851155.1">
    <property type="nucleotide sequence ID" value="NZ_CP011451.1"/>
</dbReference>
<dbReference type="Proteomes" id="UP000324176">
    <property type="component" value="Unassembled WGS sequence"/>
</dbReference>
<keyword evidence="2" id="KW-1133">Transmembrane helix</keyword>
<keyword evidence="2" id="KW-0812">Transmembrane</keyword>
<dbReference type="EC" id="7.1.1.-" evidence="2"/>
<dbReference type="GO" id="GO:0008137">
    <property type="term" value="F:NADH dehydrogenase (ubiquinone) activity"/>
    <property type="evidence" value="ECO:0007669"/>
    <property type="project" value="UniProtKB-UniRule"/>
</dbReference>
<evidence type="ECO:0000313" key="4">
    <source>
        <dbReference type="EMBL" id="TYP91272.1"/>
    </source>
</evidence>
<dbReference type="Gene3D" id="1.20.120.1200">
    <property type="entry name" value="NADH-ubiquinone/plastoquinone oxidoreductase chain 6, subunit NuoJ"/>
    <property type="match status" value="1"/>
</dbReference>
<dbReference type="PANTHER" id="PTHR33269">
    <property type="entry name" value="NADH-UBIQUINONE OXIDOREDUCTASE CHAIN 6"/>
    <property type="match status" value="1"/>
</dbReference>
<keyword evidence="2" id="KW-0874">Quinone</keyword>
<reference evidence="4 6" key="3">
    <citation type="submission" date="2019-07" db="EMBL/GenBank/DDBJ databases">
        <title>Active sludge and wastewater microbial communities from Klosterneuburg, Austria.</title>
        <authorList>
            <person name="Wagner M."/>
        </authorList>
    </citation>
    <scope>NUCLEOTIDE SEQUENCE [LARGE SCALE GENOMIC DNA]</scope>
    <source>
        <strain evidence="4 6">Nm2</strain>
    </source>
</reference>
<evidence type="ECO:0000256" key="2">
    <source>
        <dbReference type="RuleBase" id="RU004429"/>
    </source>
</evidence>
<dbReference type="GO" id="GO:0005886">
    <property type="term" value="C:plasma membrane"/>
    <property type="evidence" value="ECO:0007669"/>
    <property type="project" value="UniProtKB-SubCell"/>
</dbReference>
<accession>A0A0F7KHY6</accession>
<name>A0A0F7KHY6_9PROT</name>
<evidence type="ECO:0000313" key="3">
    <source>
        <dbReference type="EMBL" id="AKH39131.1"/>
    </source>
</evidence>